<dbReference type="PROSITE" id="PS50181">
    <property type="entry name" value="FBOX"/>
    <property type="match status" value="1"/>
</dbReference>
<dbReference type="Gene3D" id="1.20.1280.50">
    <property type="match status" value="1"/>
</dbReference>
<dbReference type="EMBL" id="BQKI01000075">
    <property type="protein sequence ID" value="GJN20995.1"/>
    <property type="molecule type" value="Genomic_DNA"/>
</dbReference>
<sequence>MDAWTKMIETRDPIIMLMQQVLSCQPEPPIDSAAPLSNAVAASAPADGIDRIGRLPVEILRYIVSRLPAKDAARTTVLSKRWRRMWRTVPLALIDAHVLPVPEIVACGVLPRGSTAAAAAPAPPPRGHTDSMSDALAAHPGPFRCVHLTRVNMDIDKHQAELASWLELLGAKGVHELVLVNRTRNKDTDARLPATLFRCASLAKLYLGFWWFLDTAKLQRNAAFPYLQEVGLCSLVMKARDLEFLQERCPVLEKLLIHRNRGPVCLRIQSHSLRCVQVCSSVVQEISVVHASHLERLLLCDAGADGSLAKVKIGHAPKLRFLGLFVPEKHQLEIGSTIIKAGAKAGPNAIVPSVQMLAIQVKLGSRVEARMLPGLFRCFPNIKTLYVQSENDDIKSWGPQSVGTGKVNLKFWEEAGPTECIQRHMKKVVLHDFRGKRRELDFLSFIAGRAQVLEKMEIVLARGNSPSDRVDSKLRTHMASAKWSNGGCELMVSQNQADEYQKGTPWCYRRAFDLSNLDPFDISKCVDGKCLCH</sequence>
<dbReference type="InterPro" id="IPR055411">
    <property type="entry name" value="LRR_FXL15/At3g58940/PEG3-like"/>
</dbReference>
<reference evidence="2" key="1">
    <citation type="journal article" date="2018" name="DNA Res.">
        <title>Multiple hybrid de novo genome assembly of finger millet, an orphan allotetraploid crop.</title>
        <authorList>
            <person name="Hatakeyama M."/>
            <person name="Aluri S."/>
            <person name="Balachadran M.T."/>
            <person name="Sivarajan S.R."/>
            <person name="Patrignani A."/>
            <person name="Gruter S."/>
            <person name="Poveda L."/>
            <person name="Shimizu-Inatsugi R."/>
            <person name="Baeten J."/>
            <person name="Francoijs K.J."/>
            <person name="Nataraja K.N."/>
            <person name="Reddy Y.A.N."/>
            <person name="Phadnis S."/>
            <person name="Ravikumar R.L."/>
            <person name="Schlapbach R."/>
            <person name="Sreeman S.M."/>
            <person name="Shimizu K.K."/>
        </authorList>
    </citation>
    <scope>NUCLEOTIDE SEQUENCE</scope>
</reference>
<feature type="domain" description="F-box" evidence="1">
    <location>
        <begin position="49"/>
        <end position="85"/>
    </location>
</feature>
<dbReference type="Pfam" id="PF08387">
    <property type="entry name" value="FBD"/>
    <property type="match status" value="1"/>
</dbReference>
<dbReference type="InterPro" id="IPR001810">
    <property type="entry name" value="F-box_dom"/>
</dbReference>
<gene>
    <name evidence="2" type="primary">gb08440</name>
    <name evidence="2" type="ORF">PR202_gb08440</name>
</gene>
<accession>A0AAV5EFI0</accession>
<comment type="caution">
    <text evidence="2">The sequence shown here is derived from an EMBL/GenBank/DDBJ whole genome shotgun (WGS) entry which is preliminary data.</text>
</comment>
<dbReference type="Gene3D" id="3.80.10.10">
    <property type="entry name" value="Ribonuclease Inhibitor"/>
    <property type="match status" value="1"/>
</dbReference>
<dbReference type="CDD" id="cd22160">
    <property type="entry name" value="F-box_AtFBL13-like"/>
    <property type="match status" value="1"/>
</dbReference>
<organism evidence="2 3">
    <name type="scientific">Eleusine coracana subsp. coracana</name>
    <dbReference type="NCBI Taxonomy" id="191504"/>
    <lineage>
        <taxon>Eukaryota</taxon>
        <taxon>Viridiplantae</taxon>
        <taxon>Streptophyta</taxon>
        <taxon>Embryophyta</taxon>
        <taxon>Tracheophyta</taxon>
        <taxon>Spermatophyta</taxon>
        <taxon>Magnoliopsida</taxon>
        <taxon>Liliopsida</taxon>
        <taxon>Poales</taxon>
        <taxon>Poaceae</taxon>
        <taxon>PACMAD clade</taxon>
        <taxon>Chloridoideae</taxon>
        <taxon>Cynodonteae</taxon>
        <taxon>Eleusininae</taxon>
        <taxon>Eleusine</taxon>
    </lineage>
</organism>
<dbReference type="Pfam" id="PF00646">
    <property type="entry name" value="F-box"/>
    <property type="match status" value="1"/>
</dbReference>
<dbReference type="InterPro" id="IPR036047">
    <property type="entry name" value="F-box-like_dom_sf"/>
</dbReference>
<dbReference type="Pfam" id="PF24758">
    <property type="entry name" value="LRR_At5g56370"/>
    <property type="match status" value="1"/>
</dbReference>
<keyword evidence="3" id="KW-1185">Reference proteome</keyword>
<dbReference type="InterPro" id="IPR053781">
    <property type="entry name" value="F-box_AtFBL13-like"/>
</dbReference>
<dbReference type="SUPFAM" id="SSF81383">
    <property type="entry name" value="F-box domain"/>
    <property type="match status" value="1"/>
</dbReference>
<evidence type="ECO:0000259" key="1">
    <source>
        <dbReference type="PROSITE" id="PS50181"/>
    </source>
</evidence>
<dbReference type="AlphaFoldDB" id="A0AAV5EFI0"/>
<reference evidence="2" key="2">
    <citation type="submission" date="2021-12" db="EMBL/GenBank/DDBJ databases">
        <title>Resequencing data analysis of finger millet.</title>
        <authorList>
            <person name="Hatakeyama M."/>
            <person name="Aluri S."/>
            <person name="Balachadran M.T."/>
            <person name="Sivarajan S.R."/>
            <person name="Poveda L."/>
            <person name="Shimizu-Inatsugi R."/>
            <person name="Schlapbach R."/>
            <person name="Sreeman S.M."/>
            <person name="Shimizu K.K."/>
        </authorList>
    </citation>
    <scope>NUCLEOTIDE SEQUENCE</scope>
</reference>
<dbReference type="SUPFAM" id="SSF52047">
    <property type="entry name" value="RNI-like"/>
    <property type="match status" value="1"/>
</dbReference>
<evidence type="ECO:0000313" key="3">
    <source>
        <dbReference type="Proteomes" id="UP001054889"/>
    </source>
</evidence>
<protein>
    <recommendedName>
        <fullName evidence="1">F-box domain-containing protein</fullName>
    </recommendedName>
</protein>
<dbReference type="Proteomes" id="UP001054889">
    <property type="component" value="Unassembled WGS sequence"/>
</dbReference>
<dbReference type="PANTHER" id="PTHR32141">
    <property type="match status" value="1"/>
</dbReference>
<dbReference type="InterPro" id="IPR006566">
    <property type="entry name" value="FBD"/>
</dbReference>
<evidence type="ECO:0000313" key="2">
    <source>
        <dbReference type="EMBL" id="GJN20995.1"/>
    </source>
</evidence>
<dbReference type="InterPro" id="IPR032675">
    <property type="entry name" value="LRR_dom_sf"/>
</dbReference>
<dbReference type="InterPro" id="IPR055302">
    <property type="entry name" value="F-box_dom-containing"/>
</dbReference>
<name>A0AAV5EFI0_ELECO</name>
<proteinExistence type="predicted"/>
<dbReference type="PANTHER" id="PTHR32141:SF40">
    <property type="entry name" value="OS06G0492900 PROTEIN"/>
    <property type="match status" value="1"/>
</dbReference>